<gene>
    <name evidence="2" type="ORF">K470DRAFT_256918</name>
</gene>
<sequence length="362" mass="39346">MPKRRRERDRPKAHPNTGYNPSKRVLLKYGSSSPSSEGEVTSPPDAKELVNYNIEEYPSSPSAEDEGDSINKIGGEGLGDGDDAEEGAKYCDGEGDQDADKEGKFIPPPPKPLRDRLTGQIPALASPLSDDEDEEDEAVQYLLSVKRERDALPLVLRLPEGGLPANELPRGRLPENGLPDSQPHLEEDLPEEELPNAKATRPDAHPSPEDEQEDRASAKEAFKTRILSLFARARNHTATVSAGRVCEELSAIFSPDETPEGKCHEGALPSPFSNHHSEDGGDEYPAQDGLNPAKIWGLLLLIDPARLIPDDTFSLRQVAKRAGNLGREAGEEVRAVCDVTIIVVGEVCGQRDLLGLRGGLWP</sequence>
<feature type="compositionally biased region" description="Basic and acidic residues" evidence="1">
    <location>
        <begin position="200"/>
        <end position="218"/>
    </location>
</feature>
<dbReference type="Proteomes" id="UP000799421">
    <property type="component" value="Unassembled WGS sequence"/>
</dbReference>
<evidence type="ECO:0000313" key="2">
    <source>
        <dbReference type="EMBL" id="KAF2861549.1"/>
    </source>
</evidence>
<feature type="compositionally biased region" description="Basic residues" evidence="1">
    <location>
        <begin position="1"/>
        <end position="13"/>
    </location>
</feature>
<evidence type="ECO:0000256" key="1">
    <source>
        <dbReference type="SAM" id="MobiDB-lite"/>
    </source>
</evidence>
<feature type="compositionally biased region" description="Basic and acidic residues" evidence="1">
    <location>
        <begin position="86"/>
        <end position="104"/>
    </location>
</feature>
<feature type="compositionally biased region" description="Low complexity" evidence="1">
    <location>
        <begin position="30"/>
        <end position="44"/>
    </location>
</feature>
<protein>
    <submittedName>
        <fullName evidence="2">Uncharacterized protein</fullName>
    </submittedName>
</protein>
<accession>A0A6A7C3D7</accession>
<organism evidence="2 3">
    <name type="scientific">Piedraia hortae CBS 480.64</name>
    <dbReference type="NCBI Taxonomy" id="1314780"/>
    <lineage>
        <taxon>Eukaryota</taxon>
        <taxon>Fungi</taxon>
        <taxon>Dikarya</taxon>
        <taxon>Ascomycota</taxon>
        <taxon>Pezizomycotina</taxon>
        <taxon>Dothideomycetes</taxon>
        <taxon>Dothideomycetidae</taxon>
        <taxon>Capnodiales</taxon>
        <taxon>Piedraiaceae</taxon>
        <taxon>Piedraia</taxon>
    </lineage>
</organism>
<feature type="region of interest" description="Disordered" evidence="1">
    <location>
        <begin position="156"/>
        <end position="218"/>
    </location>
</feature>
<dbReference type="EMBL" id="MU005972">
    <property type="protein sequence ID" value="KAF2861549.1"/>
    <property type="molecule type" value="Genomic_DNA"/>
</dbReference>
<evidence type="ECO:0000313" key="3">
    <source>
        <dbReference type="Proteomes" id="UP000799421"/>
    </source>
</evidence>
<feature type="region of interest" description="Disordered" evidence="1">
    <location>
        <begin position="1"/>
        <end position="139"/>
    </location>
</feature>
<proteinExistence type="predicted"/>
<dbReference type="AlphaFoldDB" id="A0A6A7C3D7"/>
<dbReference type="OrthoDB" id="428895at2759"/>
<dbReference type="Gene3D" id="1.20.58.1070">
    <property type="match status" value="1"/>
</dbReference>
<feature type="compositionally biased region" description="Acidic residues" evidence="1">
    <location>
        <begin position="129"/>
        <end position="138"/>
    </location>
</feature>
<reference evidence="2" key="1">
    <citation type="journal article" date="2020" name="Stud. Mycol.">
        <title>101 Dothideomycetes genomes: a test case for predicting lifestyles and emergence of pathogens.</title>
        <authorList>
            <person name="Haridas S."/>
            <person name="Albert R."/>
            <person name="Binder M."/>
            <person name="Bloem J."/>
            <person name="Labutti K."/>
            <person name="Salamov A."/>
            <person name="Andreopoulos B."/>
            <person name="Baker S."/>
            <person name="Barry K."/>
            <person name="Bills G."/>
            <person name="Bluhm B."/>
            <person name="Cannon C."/>
            <person name="Castanera R."/>
            <person name="Culley D."/>
            <person name="Daum C."/>
            <person name="Ezra D."/>
            <person name="Gonzalez J."/>
            <person name="Henrissat B."/>
            <person name="Kuo A."/>
            <person name="Liang C."/>
            <person name="Lipzen A."/>
            <person name="Lutzoni F."/>
            <person name="Magnuson J."/>
            <person name="Mondo S."/>
            <person name="Nolan M."/>
            <person name="Ohm R."/>
            <person name="Pangilinan J."/>
            <person name="Park H.-J."/>
            <person name="Ramirez L."/>
            <person name="Alfaro M."/>
            <person name="Sun H."/>
            <person name="Tritt A."/>
            <person name="Yoshinaga Y."/>
            <person name="Zwiers L.-H."/>
            <person name="Turgeon B."/>
            <person name="Goodwin S."/>
            <person name="Spatafora J."/>
            <person name="Crous P."/>
            <person name="Grigoriev I."/>
        </authorList>
    </citation>
    <scope>NUCLEOTIDE SEQUENCE</scope>
    <source>
        <strain evidence="2">CBS 480.64</strain>
    </source>
</reference>
<name>A0A6A7C3D7_9PEZI</name>
<keyword evidence="3" id="KW-1185">Reference proteome</keyword>